<name>A0A9Q3YJJ9_VIBPH</name>
<dbReference type="Proteomes" id="UP000726777">
    <property type="component" value="Unassembled WGS sequence"/>
</dbReference>
<sequence length="457" mass="49411">MSKISTNAAFLSLSLGLACPAYAGSLGDSMDSFFNGSSFNHNITNPSAYEGQSATYYNAGSLFARTNIQNIQLAAITMPSVSAGCGGIDAFMGGFSHINSDQLVSFGKAVIANAVPFAVDLALQTWAPTIKENRDKLQAIADQFNTTAMNSCQIAQSAVSGLAAFADGEAKRHACATLGTQSNAFSDWLEAQHECSQVSTNQNTLAKNTDQATQHAIKINLNVVWDALMKSTYLKSNKEVAEFIMNMTGTVIYDAQGTPNYIPSMIVGNDTAIDTMLTGGDLDLYRCQSSDTCLSMSLRAIHLSESQAFNAKVRKTIDTLYANLQSDQPITDAEKSFVELSDIPILAMLIDDAHLNIPPESGLYAQSIAADILYAYLNNMLMMVNQSIANLSSVNPTDVQRTFAAIDDARNYLQTIRDHNKAKLSQHLALTERLRRKRDLVTQSASDATVSNLTFGY</sequence>
<protein>
    <submittedName>
        <fullName evidence="2">Conjugal transfer protein TraH</fullName>
    </submittedName>
</protein>
<evidence type="ECO:0000256" key="1">
    <source>
        <dbReference type="SAM" id="SignalP"/>
    </source>
</evidence>
<organism evidence="2 3">
    <name type="scientific">Vibrio parahaemolyticus</name>
    <dbReference type="NCBI Taxonomy" id="670"/>
    <lineage>
        <taxon>Bacteria</taxon>
        <taxon>Pseudomonadati</taxon>
        <taxon>Pseudomonadota</taxon>
        <taxon>Gammaproteobacteria</taxon>
        <taxon>Vibrionales</taxon>
        <taxon>Vibrionaceae</taxon>
        <taxon>Vibrio</taxon>
    </lineage>
</organism>
<dbReference type="AlphaFoldDB" id="A0A9Q3YJJ9"/>
<dbReference type="InterPro" id="IPR010927">
    <property type="entry name" value="T4SS_TraH"/>
</dbReference>
<keyword evidence="1" id="KW-0732">Signal</keyword>
<dbReference type="EMBL" id="JACVHL010000027">
    <property type="protein sequence ID" value="MCC3807506.1"/>
    <property type="molecule type" value="Genomic_DNA"/>
</dbReference>
<feature type="chain" id="PRO_5040178834" evidence="1">
    <location>
        <begin position="24"/>
        <end position="457"/>
    </location>
</feature>
<dbReference type="Pfam" id="PF06122">
    <property type="entry name" value="TraH"/>
    <property type="match status" value="1"/>
</dbReference>
<dbReference type="PROSITE" id="PS51257">
    <property type="entry name" value="PROKAR_LIPOPROTEIN"/>
    <property type="match status" value="1"/>
</dbReference>
<evidence type="ECO:0000313" key="2">
    <source>
        <dbReference type="EMBL" id="MCC3807506.1"/>
    </source>
</evidence>
<evidence type="ECO:0000313" key="3">
    <source>
        <dbReference type="Proteomes" id="UP000726777"/>
    </source>
</evidence>
<dbReference type="RefSeq" id="WP_228085854.1">
    <property type="nucleotide sequence ID" value="NZ_JACVHL010000027.1"/>
</dbReference>
<comment type="caution">
    <text evidence="2">The sequence shown here is derived from an EMBL/GenBank/DDBJ whole genome shotgun (WGS) entry which is preliminary data.</text>
</comment>
<feature type="signal peptide" evidence="1">
    <location>
        <begin position="1"/>
        <end position="23"/>
    </location>
</feature>
<accession>A0A9Q3YJJ9</accession>
<reference evidence="2" key="1">
    <citation type="submission" date="2020-09" db="EMBL/GenBank/DDBJ databases">
        <title>Genome sequence of Vibrio parahaemolyticus isolates.</title>
        <authorList>
            <person name="Hammerl J.A."/>
            <person name="Strauch E."/>
        </authorList>
    </citation>
    <scope>NUCLEOTIDE SEQUENCE</scope>
    <source>
        <strain evidence="2">17-VB00146</strain>
    </source>
</reference>
<proteinExistence type="predicted"/>
<gene>
    <name evidence="2" type="ORF">IB292_21030</name>
</gene>